<dbReference type="STRING" id="1604334.SAMN05421546_0610"/>
<keyword evidence="4" id="KW-1003">Cell membrane</keyword>
<dbReference type="GO" id="GO:0005886">
    <property type="term" value="C:plasma membrane"/>
    <property type="evidence" value="ECO:0007669"/>
    <property type="project" value="UniProtKB-SubCell"/>
</dbReference>
<dbReference type="CDD" id="cd17320">
    <property type="entry name" value="MFS_MdfA_MDR_like"/>
    <property type="match status" value="1"/>
</dbReference>
<dbReference type="Pfam" id="PF07690">
    <property type="entry name" value="MFS_1"/>
    <property type="match status" value="1"/>
</dbReference>
<feature type="transmembrane region" description="Helical" evidence="8">
    <location>
        <begin position="135"/>
        <end position="159"/>
    </location>
</feature>
<keyword evidence="11" id="KW-1185">Reference proteome</keyword>
<dbReference type="InterPro" id="IPR004812">
    <property type="entry name" value="Efflux_drug-R_Bcr/CmlA"/>
</dbReference>
<dbReference type="OrthoDB" id="9814303at2"/>
<keyword evidence="5 8" id="KW-0812">Transmembrane</keyword>
<dbReference type="PANTHER" id="PTHR23502">
    <property type="entry name" value="MAJOR FACILITATOR SUPERFAMILY"/>
    <property type="match status" value="1"/>
</dbReference>
<dbReference type="NCBIfam" id="TIGR00710">
    <property type="entry name" value="efflux_Bcr_CflA"/>
    <property type="match status" value="1"/>
</dbReference>
<keyword evidence="3 8" id="KW-0813">Transport</keyword>
<evidence type="ECO:0000256" key="6">
    <source>
        <dbReference type="ARBA" id="ARBA00022989"/>
    </source>
</evidence>
<gene>
    <name evidence="10" type="ORF">SAMN05421546_0610</name>
</gene>
<evidence type="ECO:0000259" key="9">
    <source>
        <dbReference type="PROSITE" id="PS50850"/>
    </source>
</evidence>
<feature type="transmembrane region" description="Helical" evidence="8">
    <location>
        <begin position="253"/>
        <end position="272"/>
    </location>
</feature>
<evidence type="ECO:0000256" key="7">
    <source>
        <dbReference type="ARBA" id="ARBA00023136"/>
    </source>
</evidence>
<keyword evidence="6 8" id="KW-1133">Transmembrane helix</keyword>
<name>A0A1N6PGU8_9GAMM</name>
<evidence type="ECO:0000256" key="3">
    <source>
        <dbReference type="ARBA" id="ARBA00022448"/>
    </source>
</evidence>
<dbReference type="Proteomes" id="UP000241788">
    <property type="component" value="Unassembled WGS sequence"/>
</dbReference>
<sequence length="415" mass="45092">MSAPAIPMRRLAPLLGFLSMFGAFSIDTIFPAFPQIGDQFGAGTLAMQQTISAYLFAYAAMSLWHGALSDVFGRRRVILVGIALFILASIGCAMSTSLPMLVGFRVLQGLSAGVGLIVGRAVIRDVLDGADAQRLMSQVSMIFGIAPAVAPIIGGWLLGWHRWPAIFWFLALFGLLLWISVMLWLPETHPRERWRSIKPRNLWRSYIAIIGNAQFRRLSISSAFNFGALFLMISSAPALVLEHFQLGPQQFGWFFIPMIAGMMSGAFLSGRLAGRMAGRRQVDIGFALNILGAALLLGYALWASPLRIPQGMMPVMLMAFGIALVMPIITLMCLDLFPEQRGAASSVQAFVGLLMNAIIAGVISPALSGKDHLLAAGALVMAVLGWLVWWLAIRKNTAVPTPPEHPENYEPLGEL</sequence>
<keyword evidence="8" id="KW-0997">Cell inner membrane</keyword>
<dbReference type="PROSITE" id="PS50850">
    <property type="entry name" value="MFS"/>
    <property type="match status" value="1"/>
</dbReference>
<feature type="transmembrane region" description="Helical" evidence="8">
    <location>
        <begin position="284"/>
        <end position="303"/>
    </location>
</feature>
<proteinExistence type="inferred from homology"/>
<evidence type="ECO:0000313" key="11">
    <source>
        <dbReference type="Proteomes" id="UP000241788"/>
    </source>
</evidence>
<dbReference type="RefSeq" id="WP_076585099.1">
    <property type="nucleotide sequence ID" value="NZ_FTLW01000001.1"/>
</dbReference>
<feature type="transmembrane region" description="Helical" evidence="8">
    <location>
        <begin position="165"/>
        <end position="185"/>
    </location>
</feature>
<feature type="transmembrane region" description="Helical" evidence="8">
    <location>
        <begin position="315"/>
        <end position="337"/>
    </location>
</feature>
<comment type="caution">
    <text evidence="8">Lacks conserved residue(s) required for the propagation of feature annotation.</text>
</comment>
<dbReference type="AlphaFoldDB" id="A0A1N6PGU8"/>
<dbReference type="EMBL" id="FTLW01000001">
    <property type="protein sequence ID" value="SIQ03527.1"/>
    <property type="molecule type" value="Genomic_DNA"/>
</dbReference>
<feature type="transmembrane region" description="Helical" evidence="8">
    <location>
        <begin position="223"/>
        <end position="241"/>
    </location>
</feature>
<evidence type="ECO:0000256" key="4">
    <source>
        <dbReference type="ARBA" id="ARBA00022475"/>
    </source>
</evidence>
<evidence type="ECO:0000313" key="10">
    <source>
        <dbReference type="EMBL" id="SIQ03527.1"/>
    </source>
</evidence>
<evidence type="ECO:0000256" key="1">
    <source>
        <dbReference type="ARBA" id="ARBA00004651"/>
    </source>
</evidence>
<feature type="transmembrane region" description="Helical" evidence="8">
    <location>
        <begin position="373"/>
        <end position="393"/>
    </location>
</feature>
<feature type="transmembrane region" description="Helical" evidence="8">
    <location>
        <begin position="77"/>
        <end position="96"/>
    </location>
</feature>
<dbReference type="Gene3D" id="1.20.1720.10">
    <property type="entry name" value="Multidrug resistance protein D"/>
    <property type="match status" value="1"/>
</dbReference>
<evidence type="ECO:0000256" key="2">
    <source>
        <dbReference type="ARBA" id="ARBA00006236"/>
    </source>
</evidence>
<keyword evidence="7 8" id="KW-0472">Membrane</keyword>
<dbReference type="GO" id="GO:0015385">
    <property type="term" value="F:sodium:proton antiporter activity"/>
    <property type="evidence" value="ECO:0007669"/>
    <property type="project" value="TreeGrafter"/>
</dbReference>
<accession>A0A1N6PGU8</accession>
<dbReference type="SUPFAM" id="SSF103473">
    <property type="entry name" value="MFS general substrate transporter"/>
    <property type="match status" value="1"/>
</dbReference>
<protein>
    <recommendedName>
        <fullName evidence="8">Bcr/CflA family efflux transporter</fullName>
    </recommendedName>
</protein>
<reference evidence="11" key="1">
    <citation type="submission" date="2017-01" db="EMBL/GenBank/DDBJ databases">
        <authorList>
            <person name="Varghese N."/>
            <person name="Submissions S."/>
        </authorList>
    </citation>
    <scope>NUCLEOTIDE SEQUENCE [LARGE SCALE GENOMIC DNA]</scope>
    <source>
        <strain evidence="11">UM1</strain>
    </source>
</reference>
<dbReference type="PANTHER" id="PTHR23502:SF132">
    <property type="entry name" value="POLYAMINE TRANSPORTER 2-RELATED"/>
    <property type="match status" value="1"/>
</dbReference>
<comment type="similarity">
    <text evidence="2 8">Belongs to the major facilitator superfamily. Bcr/CmlA family.</text>
</comment>
<dbReference type="InterPro" id="IPR036259">
    <property type="entry name" value="MFS_trans_sf"/>
</dbReference>
<dbReference type="GO" id="GO:1990961">
    <property type="term" value="P:xenobiotic detoxification by transmembrane export across the plasma membrane"/>
    <property type="evidence" value="ECO:0007669"/>
    <property type="project" value="InterPro"/>
</dbReference>
<dbReference type="GO" id="GO:0042910">
    <property type="term" value="F:xenobiotic transmembrane transporter activity"/>
    <property type="evidence" value="ECO:0007669"/>
    <property type="project" value="InterPro"/>
</dbReference>
<evidence type="ECO:0000256" key="5">
    <source>
        <dbReference type="ARBA" id="ARBA00022692"/>
    </source>
</evidence>
<feature type="domain" description="Major facilitator superfamily (MFS) profile" evidence="9">
    <location>
        <begin position="8"/>
        <end position="397"/>
    </location>
</feature>
<feature type="transmembrane region" description="Helical" evidence="8">
    <location>
        <begin position="49"/>
        <end position="68"/>
    </location>
</feature>
<evidence type="ECO:0000256" key="8">
    <source>
        <dbReference type="RuleBase" id="RU365088"/>
    </source>
</evidence>
<feature type="transmembrane region" description="Helical" evidence="8">
    <location>
        <begin position="102"/>
        <end position="123"/>
    </location>
</feature>
<feature type="transmembrane region" description="Helical" evidence="8">
    <location>
        <begin position="349"/>
        <end position="367"/>
    </location>
</feature>
<dbReference type="InterPro" id="IPR020846">
    <property type="entry name" value="MFS_dom"/>
</dbReference>
<comment type="subcellular location">
    <subcellularLocation>
        <location evidence="8">Cell inner membrane</location>
        <topology evidence="8">Multi-pass membrane protein</topology>
    </subcellularLocation>
    <subcellularLocation>
        <location evidence="1">Cell membrane</location>
        <topology evidence="1">Multi-pass membrane protein</topology>
    </subcellularLocation>
</comment>
<dbReference type="InterPro" id="IPR011701">
    <property type="entry name" value="MFS"/>
</dbReference>
<organism evidence="10 11">
    <name type="scientific">Solilutibacter tolerans</name>
    <dbReference type="NCBI Taxonomy" id="1604334"/>
    <lineage>
        <taxon>Bacteria</taxon>
        <taxon>Pseudomonadati</taxon>
        <taxon>Pseudomonadota</taxon>
        <taxon>Gammaproteobacteria</taxon>
        <taxon>Lysobacterales</taxon>
        <taxon>Lysobacteraceae</taxon>
        <taxon>Solilutibacter</taxon>
    </lineage>
</organism>